<evidence type="ECO:0000313" key="2">
    <source>
        <dbReference type="Proteomes" id="UP000325211"/>
    </source>
</evidence>
<organism evidence="1 2">
    <name type="scientific">Streptomyces venezuelae</name>
    <dbReference type="NCBI Taxonomy" id="54571"/>
    <lineage>
        <taxon>Bacteria</taxon>
        <taxon>Bacillati</taxon>
        <taxon>Actinomycetota</taxon>
        <taxon>Actinomycetes</taxon>
        <taxon>Kitasatosporales</taxon>
        <taxon>Streptomycetaceae</taxon>
        <taxon>Streptomyces</taxon>
    </lineage>
</organism>
<dbReference type="RefSeq" id="WP_150207353.1">
    <property type="nucleotide sequence ID" value="NZ_CP029190.1"/>
</dbReference>
<evidence type="ECO:0000313" key="1">
    <source>
        <dbReference type="EMBL" id="QES48234.1"/>
    </source>
</evidence>
<protein>
    <submittedName>
        <fullName evidence="1">E9imm peptide</fullName>
    </submittedName>
</protein>
<reference evidence="1 2" key="1">
    <citation type="submission" date="2018-05" db="EMBL/GenBank/DDBJ databases">
        <title>Streptomyces venezuelae.</title>
        <authorList>
            <person name="Kim W."/>
            <person name="Lee N."/>
            <person name="Cho B.-K."/>
        </authorList>
    </citation>
    <scope>NUCLEOTIDE SEQUENCE [LARGE SCALE GENOMIC DNA]</scope>
    <source>
        <strain evidence="1 2">ATCC 21782</strain>
    </source>
</reference>
<dbReference type="Proteomes" id="UP000325211">
    <property type="component" value="Chromosome"/>
</dbReference>
<name>A0A5P2CZB1_STRVZ</name>
<gene>
    <name evidence="1" type="ORF">DEJ50_10810</name>
</gene>
<dbReference type="EMBL" id="CP029190">
    <property type="protein sequence ID" value="QES48234.1"/>
    <property type="molecule type" value="Genomic_DNA"/>
</dbReference>
<sequence length="68" mass="7559">MPREEALALVARLLDPEISESECDDIIEALTLGLRCPHFSDYLFFDHSPDASPEKAVDQALAYQPIAL</sequence>
<accession>A0A5P2CZB1</accession>
<dbReference type="OrthoDB" id="3399356at2"/>
<dbReference type="AlphaFoldDB" id="A0A5P2CZB1"/>
<proteinExistence type="predicted"/>